<feature type="compositionally biased region" description="Basic and acidic residues" evidence="1">
    <location>
        <begin position="95"/>
        <end position="109"/>
    </location>
</feature>
<gene>
    <name evidence="2" type="ORF">g.43812</name>
</gene>
<feature type="compositionally biased region" description="Polar residues" evidence="1">
    <location>
        <begin position="121"/>
        <end position="133"/>
    </location>
</feature>
<dbReference type="EMBL" id="GGMS01002713">
    <property type="protein sequence ID" value="MBY71916.1"/>
    <property type="molecule type" value="Transcribed_RNA"/>
</dbReference>
<dbReference type="AlphaFoldDB" id="A0A2S2Q2B4"/>
<sequence>MAHIKKTTFVPSVSLKRRDNLVASNYTNVPKFIPSYQAKSEKPNMLSLISMEYQQTWIKEKNEYLKSQTARNTEKKENSWKSKTKVNQQRTVRPKVTEKPLAKKTTKYDHIQSRYKIINQKPRSPSENNLISNDQHKTTKKFRNRI</sequence>
<proteinExistence type="predicted"/>
<protein>
    <submittedName>
        <fullName evidence="2">Uncharacterized protein</fullName>
    </submittedName>
</protein>
<organism evidence="2">
    <name type="scientific">Sipha flava</name>
    <name type="common">yellow sugarcane aphid</name>
    <dbReference type="NCBI Taxonomy" id="143950"/>
    <lineage>
        <taxon>Eukaryota</taxon>
        <taxon>Metazoa</taxon>
        <taxon>Ecdysozoa</taxon>
        <taxon>Arthropoda</taxon>
        <taxon>Hexapoda</taxon>
        <taxon>Insecta</taxon>
        <taxon>Pterygota</taxon>
        <taxon>Neoptera</taxon>
        <taxon>Paraneoptera</taxon>
        <taxon>Hemiptera</taxon>
        <taxon>Sternorrhyncha</taxon>
        <taxon>Aphidomorpha</taxon>
        <taxon>Aphidoidea</taxon>
        <taxon>Aphididae</taxon>
        <taxon>Sipha</taxon>
    </lineage>
</organism>
<evidence type="ECO:0000256" key="1">
    <source>
        <dbReference type="SAM" id="MobiDB-lite"/>
    </source>
</evidence>
<reference evidence="2" key="1">
    <citation type="submission" date="2018-04" db="EMBL/GenBank/DDBJ databases">
        <title>Transcriptome assembly of Sipha flava.</title>
        <authorList>
            <person name="Scully E.D."/>
            <person name="Geib S.M."/>
            <person name="Palmer N.A."/>
            <person name="Koch K."/>
            <person name="Bradshaw J."/>
            <person name="Heng-Moss T."/>
            <person name="Sarath G."/>
        </authorList>
    </citation>
    <scope>NUCLEOTIDE SEQUENCE</scope>
</reference>
<name>A0A2S2Q2B4_9HEMI</name>
<accession>A0A2S2Q2B4</accession>
<evidence type="ECO:0000313" key="2">
    <source>
        <dbReference type="EMBL" id="MBY71916.1"/>
    </source>
</evidence>
<feature type="region of interest" description="Disordered" evidence="1">
    <location>
        <begin position="121"/>
        <end position="146"/>
    </location>
</feature>
<feature type="region of interest" description="Disordered" evidence="1">
    <location>
        <begin position="68"/>
        <end position="109"/>
    </location>
</feature>